<dbReference type="STRING" id="1798539.A2994_00865"/>
<organism evidence="2 3">
    <name type="scientific">candidate division Kazan bacterium RIFCSPLOWO2_01_FULL_48_13</name>
    <dbReference type="NCBI Taxonomy" id="1798539"/>
    <lineage>
        <taxon>Bacteria</taxon>
        <taxon>Bacteria division Kazan-3B-28</taxon>
    </lineage>
</organism>
<accession>A0A1F4PPG0</accession>
<dbReference type="Proteomes" id="UP000179010">
    <property type="component" value="Unassembled WGS sequence"/>
</dbReference>
<sequence length="83" mass="9140">MRRGNILYAPYGFKPATILVKEGDRVTAGDPICTIMGMEESITTPVNGRITKIHIKLNQAVSWDRALVTIEREAEAVGSACHR</sequence>
<name>A0A1F4PPG0_UNCK3</name>
<dbReference type="SUPFAM" id="SSF51230">
    <property type="entry name" value="Single hybrid motif"/>
    <property type="match status" value="1"/>
</dbReference>
<protein>
    <recommendedName>
        <fullName evidence="1">Lipoyl-binding domain-containing protein</fullName>
    </recommendedName>
</protein>
<dbReference type="InterPro" id="IPR011053">
    <property type="entry name" value="Single_hybrid_motif"/>
</dbReference>
<proteinExistence type="predicted"/>
<dbReference type="Gene3D" id="2.40.50.100">
    <property type="match status" value="1"/>
</dbReference>
<reference evidence="2 3" key="1">
    <citation type="journal article" date="2016" name="Nat. Commun.">
        <title>Thousands of microbial genomes shed light on interconnected biogeochemical processes in an aquifer system.</title>
        <authorList>
            <person name="Anantharaman K."/>
            <person name="Brown C.T."/>
            <person name="Hug L.A."/>
            <person name="Sharon I."/>
            <person name="Castelle C.J."/>
            <person name="Probst A.J."/>
            <person name="Thomas B.C."/>
            <person name="Singh A."/>
            <person name="Wilkins M.J."/>
            <person name="Karaoz U."/>
            <person name="Brodie E.L."/>
            <person name="Williams K.H."/>
            <person name="Hubbard S.S."/>
            <person name="Banfield J.F."/>
        </authorList>
    </citation>
    <scope>NUCLEOTIDE SEQUENCE [LARGE SCALE GENOMIC DNA]</scope>
</reference>
<dbReference type="CDD" id="cd06850">
    <property type="entry name" value="biotinyl_domain"/>
    <property type="match status" value="1"/>
</dbReference>
<evidence type="ECO:0000259" key="1">
    <source>
        <dbReference type="Pfam" id="PF00364"/>
    </source>
</evidence>
<dbReference type="EMBL" id="METE01000002">
    <property type="protein sequence ID" value="OGB85561.1"/>
    <property type="molecule type" value="Genomic_DNA"/>
</dbReference>
<dbReference type="InterPro" id="IPR000089">
    <property type="entry name" value="Biotin_lipoyl"/>
</dbReference>
<dbReference type="AlphaFoldDB" id="A0A1F4PPG0"/>
<dbReference type="Pfam" id="PF00364">
    <property type="entry name" value="Biotin_lipoyl"/>
    <property type="match status" value="1"/>
</dbReference>
<gene>
    <name evidence="2" type="ORF">A2994_00865</name>
</gene>
<feature type="domain" description="Lipoyl-binding" evidence="1">
    <location>
        <begin position="17"/>
        <end position="70"/>
    </location>
</feature>
<comment type="caution">
    <text evidence="2">The sequence shown here is derived from an EMBL/GenBank/DDBJ whole genome shotgun (WGS) entry which is preliminary data.</text>
</comment>
<evidence type="ECO:0000313" key="3">
    <source>
        <dbReference type="Proteomes" id="UP000179010"/>
    </source>
</evidence>
<evidence type="ECO:0000313" key="2">
    <source>
        <dbReference type="EMBL" id="OGB85561.1"/>
    </source>
</evidence>